<proteinExistence type="predicted"/>
<name>A0A521BER5_9FLAO</name>
<accession>A0A521BER5</accession>
<dbReference type="EMBL" id="FXTQ01000001">
    <property type="protein sequence ID" value="SMO45586.1"/>
    <property type="molecule type" value="Genomic_DNA"/>
</dbReference>
<dbReference type="Proteomes" id="UP000319267">
    <property type="component" value="Unassembled WGS sequence"/>
</dbReference>
<keyword evidence="1" id="KW-0472">Membrane</keyword>
<keyword evidence="3" id="KW-1185">Reference proteome</keyword>
<feature type="transmembrane region" description="Helical" evidence="1">
    <location>
        <begin position="16"/>
        <end position="33"/>
    </location>
</feature>
<evidence type="ECO:0000313" key="3">
    <source>
        <dbReference type="Proteomes" id="UP000319267"/>
    </source>
</evidence>
<keyword evidence="1" id="KW-0812">Transmembrane</keyword>
<gene>
    <name evidence="2" type="ORF">SAMN06265220_101943</name>
</gene>
<sequence length="34" mass="4122">MKNTLKKTSDEKCKNTYNYLLTYLFLFYKIVIAL</sequence>
<evidence type="ECO:0000256" key="1">
    <source>
        <dbReference type="SAM" id="Phobius"/>
    </source>
</evidence>
<keyword evidence="1" id="KW-1133">Transmembrane helix</keyword>
<evidence type="ECO:0000313" key="2">
    <source>
        <dbReference type="EMBL" id="SMO45586.1"/>
    </source>
</evidence>
<protein>
    <submittedName>
        <fullName evidence="2">Uncharacterized protein</fullName>
    </submittedName>
</protein>
<dbReference type="AlphaFoldDB" id="A0A521BER5"/>
<reference evidence="2 3" key="1">
    <citation type="submission" date="2017-05" db="EMBL/GenBank/DDBJ databases">
        <authorList>
            <person name="Varghese N."/>
            <person name="Submissions S."/>
        </authorList>
    </citation>
    <scope>NUCLEOTIDE SEQUENCE [LARGE SCALE GENOMIC DNA]</scope>
    <source>
        <strain evidence="2 3">DSM 29982</strain>
    </source>
</reference>
<organism evidence="2 3">
    <name type="scientific">Flavobacterium nitrogenifigens</name>
    <dbReference type="NCBI Taxonomy" id="1617283"/>
    <lineage>
        <taxon>Bacteria</taxon>
        <taxon>Pseudomonadati</taxon>
        <taxon>Bacteroidota</taxon>
        <taxon>Flavobacteriia</taxon>
        <taxon>Flavobacteriales</taxon>
        <taxon>Flavobacteriaceae</taxon>
        <taxon>Flavobacterium</taxon>
    </lineage>
</organism>